<reference evidence="1" key="2">
    <citation type="submission" date="2021-04" db="EMBL/GenBank/DDBJ databases">
        <authorList>
            <person name="Gilroy R."/>
        </authorList>
    </citation>
    <scope>NUCLEOTIDE SEQUENCE</scope>
    <source>
        <strain evidence="1">CHK183-1962</strain>
    </source>
</reference>
<dbReference type="Gene3D" id="3.20.20.80">
    <property type="entry name" value="Glycosidases"/>
    <property type="match status" value="1"/>
</dbReference>
<accession>A0A9D2BJ42</accession>
<evidence type="ECO:0000313" key="2">
    <source>
        <dbReference type="Proteomes" id="UP000886890"/>
    </source>
</evidence>
<organism evidence="1 2">
    <name type="scientific">Candidatus Fusicatenibacter merdavium</name>
    <dbReference type="NCBI Taxonomy" id="2838600"/>
    <lineage>
        <taxon>Bacteria</taxon>
        <taxon>Bacillati</taxon>
        <taxon>Bacillota</taxon>
        <taxon>Clostridia</taxon>
        <taxon>Lachnospirales</taxon>
        <taxon>Lachnospiraceae</taxon>
        <taxon>Fusicatenibacter</taxon>
    </lineage>
</organism>
<name>A0A9D2BJ42_9FIRM</name>
<sequence length="673" mass="77618">MSLIETICLDQIIPRDAVVQEQEPGGCTVVLGASGGGVTLPQIKHSSLRYLIGDVEVLEDHCAAMMFRCFVPGKQEERLFFRFGLLPRFKTRICLDLSLLDNRTIYTNRTPGLLKLVVHGQRTERCQVERFELGVKSTFHDVRIRMENFYLSDTEPETYPTPDRKLVDEFGQWKDRSWPGKISSLDELRKTMDRNLGPAAYPFPSWNRWGGDSGRKLKDGTGFFSTFKSPDGRWHLTDPDGCDYFSLGPCGTRAGEEGRIDAFEKNCDWLPEKEDPVYGECFREDTMRRSAYMEPEHFRMFNFCAANLKKVYGSAWKEKWEEISHHILMSNGINSQGNFPGLCVNDGRTKIPYVRELRGFPSTKTLIFRDFPDVLSEEYAENSRIYAKGLEEWRDDPWLIGYFLRNEPEFNFVENLKIADEVLRNPADTCCRRGLIRFLREKYGHINALNNSWGSSFDSFDAFRDPIGKCSEEYPGSFGDIREYSRFLVREYIRIPSEACRKEDQNHLNLGLRWSKADNPDMMVGWEYFDVFSINCYDFDPSADMDFVKNAGVDLPILLGEYHCGALDRGLPATGLKGVKDQTERARMWRYYVEHAAAHPYGVGAHWFQYNDQFCLGRFDGENYQIGMVDVCMQPYPELMEAVKKSSEVLYAVKNGEQEPFNEEPVSIPMIGY</sequence>
<comment type="caution">
    <text evidence="1">The sequence shown here is derived from an EMBL/GenBank/DDBJ whole genome shotgun (WGS) entry which is preliminary data.</text>
</comment>
<proteinExistence type="predicted"/>
<evidence type="ECO:0008006" key="3">
    <source>
        <dbReference type="Google" id="ProtNLM"/>
    </source>
</evidence>
<dbReference type="AlphaFoldDB" id="A0A9D2BJ42"/>
<dbReference type="SUPFAM" id="SSF51445">
    <property type="entry name" value="(Trans)glycosidases"/>
    <property type="match status" value="1"/>
</dbReference>
<dbReference type="InterPro" id="IPR017853">
    <property type="entry name" value="GH"/>
</dbReference>
<gene>
    <name evidence="1" type="ORF">H9734_10365</name>
</gene>
<protein>
    <recommendedName>
        <fullName evidence="3">Glycoside hydrolase family 42 N-terminal domain-containing protein</fullName>
    </recommendedName>
</protein>
<evidence type="ECO:0000313" key="1">
    <source>
        <dbReference type="EMBL" id="HIX77983.1"/>
    </source>
</evidence>
<dbReference type="EMBL" id="DXEK01000170">
    <property type="protein sequence ID" value="HIX77983.1"/>
    <property type="molecule type" value="Genomic_DNA"/>
</dbReference>
<dbReference type="Proteomes" id="UP000886890">
    <property type="component" value="Unassembled WGS sequence"/>
</dbReference>
<reference evidence="1" key="1">
    <citation type="journal article" date="2021" name="PeerJ">
        <title>Extensive microbial diversity within the chicken gut microbiome revealed by metagenomics and culture.</title>
        <authorList>
            <person name="Gilroy R."/>
            <person name="Ravi A."/>
            <person name="Getino M."/>
            <person name="Pursley I."/>
            <person name="Horton D.L."/>
            <person name="Alikhan N.F."/>
            <person name="Baker D."/>
            <person name="Gharbi K."/>
            <person name="Hall N."/>
            <person name="Watson M."/>
            <person name="Adriaenssens E.M."/>
            <person name="Foster-Nyarko E."/>
            <person name="Jarju S."/>
            <person name="Secka A."/>
            <person name="Antonio M."/>
            <person name="Oren A."/>
            <person name="Chaudhuri R.R."/>
            <person name="La Ragione R."/>
            <person name="Hildebrand F."/>
            <person name="Pallen M.J."/>
        </authorList>
    </citation>
    <scope>NUCLEOTIDE SEQUENCE</scope>
    <source>
        <strain evidence="1">CHK183-1962</strain>
    </source>
</reference>